<organism evidence="2 3">
    <name type="scientific">Lactuca virosa</name>
    <dbReference type="NCBI Taxonomy" id="75947"/>
    <lineage>
        <taxon>Eukaryota</taxon>
        <taxon>Viridiplantae</taxon>
        <taxon>Streptophyta</taxon>
        <taxon>Embryophyta</taxon>
        <taxon>Tracheophyta</taxon>
        <taxon>Spermatophyta</taxon>
        <taxon>Magnoliopsida</taxon>
        <taxon>eudicotyledons</taxon>
        <taxon>Gunneridae</taxon>
        <taxon>Pentapetalae</taxon>
        <taxon>asterids</taxon>
        <taxon>campanulids</taxon>
        <taxon>Asterales</taxon>
        <taxon>Asteraceae</taxon>
        <taxon>Cichorioideae</taxon>
        <taxon>Cichorieae</taxon>
        <taxon>Lactucinae</taxon>
        <taxon>Lactuca</taxon>
    </lineage>
</organism>
<feature type="compositionally biased region" description="Acidic residues" evidence="1">
    <location>
        <begin position="111"/>
        <end position="126"/>
    </location>
</feature>
<comment type="caution">
    <text evidence="2">The sequence shown here is derived from an EMBL/GenBank/DDBJ whole genome shotgun (WGS) entry which is preliminary data.</text>
</comment>
<dbReference type="Proteomes" id="UP001157418">
    <property type="component" value="Unassembled WGS sequence"/>
</dbReference>
<reference evidence="2 3" key="1">
    <citation type="submission" date="2022-01" db="EMBL/GenBank/DDBJ databases">
        <authorList>
            <person name="Xiong W."/>
            <person name="Schranz E."/>
        </authorList>
    </citation>
    <scope>NUCLEOTIDE SEQUENCE [LARGE SCALE GENOMIC DNA]</scope>
</reference>
<keyword evidence="3" id="KW-1185">Reference proteome</keyword>
<sequence>MVVLHSVPRLPISTKPNHEQIDDNDLITIQLPDRLLDQHLTNRSGKARQNHQHSLHHQYCRRFLWYHPRPNLSSAAPIPAKFCHHYEVSKNTDVEREDLNKSNVVLSLNLNEDEGDGDGGGDDEQG</sequence>
<name>A0AAU9PMP4_9ASTR</name>
<evidence type="ECO:0000256" key="1">
    <source>
        <dbReference type="SAM" id="MobiDB-lite"/>
    </source>
</evidence>
<dbReference type="AlphaFoldDB" id="A0AAU9PMP4"/>
<protein>
    <submittedName>
        <fullName evidence="2">Uncharacterized protein</fullName>
    </submittedName>
</protein>
<gene>
    <name evidence="2" type="ORF">LVIROSA_LOCUS36687</name>
</gene>
<evidence type="ECO:0000313" key="2">
    <source>
        <dbReference type="EMBL" id="CAH1451324.1"/>
    </source>
</evidence>
<evidence type="ECO:0000313" key="3">
    <source>
        <dbReference type="Proteomes" id="UP001157418"/>
    </source>
</evidence>
<proteinExistence type="predicted"/>
<accession>A0AAU9PMP4</accession>
<feature type="region of interest" description="Disordered" evidence="1">
    <location>
        <begin position="106"/>
        <end position="126"/>
    </location>
</feature>
<dbReference type="EMBL" id="CAKMRJ010005745">
    <property type="protein sequence ID" value="CAH1451324.1"/>
    <property type="molecule type" value="Genomic_DNA"/>
</dbReference>